<sequence length="329" mass="36491">MPPKLNPLPPLDQLPLNEGDPPHSAWGLWEGHDSSLGSLNYLTDELVLKTLREEVQTGARIGLDTKRVNDSLPLDFFDPPLLGRVGFEQKVIDKAPLVVNDDIITFNTQGSSQWDSLRHFAYQKDQKFYNGATQQDIHAAPRTSVNDLQGWTVKGLAGRGVLIDYAAYAAREKIAIDHFSPHGITVDVVKAIAEESKIEFQPGDVLFLRTGYVDAYRQLSKDRRVEVAGVREWCGLAQSRETTEWLWERQFAAVACDSPGFEVRPPNNKEWHLHPILLAGWGTPIGELFALDALADACRARGKFSFFFTSAPLNYSGAVASPPNAVAIL</sequence>
<dbReference type="Gene3D" id="3.50.30.50">
    <property type="entry name" value="Putative cyclase"/>
    <property type="match status" value="1"/>
</dbReference>
<dbReference type="GO" id="GO:0019441">
    <property type="term" value="P:L-tryptophan catabolic process to kynurenine"/>
    <property type="evidence" value="ECO:0007669"/>
    <property type="project" value="InterPro"/>
</dbReference>
<dbReference type="OrthoDB" id="5396at2759"/>
<dbReference type="PANTHER" id="PTHR34861:SF11">
    <property type="entry name" value="CYCLASE"/>
    <property type="match status" value="1"/>
</dbReference>
<evidence type="ECO:0000256" key="1">
    <source>
        <dbReference type="ARBA" id="ARBA00007865"/>
    </source>
</evidence>
<dbReference type="InterPro" id="IPR037175">
    <property type="entry name" value="KFase_sf"/>
</dbReference>
<protein>
    <recommendedName>
        <fullName evidence="4">Cyclase</fullName>
    </recommendedName>
</protein>
<gene>
    <name evidence="2" type="ORF">CBYS24578_00017383</name>
</gene>
<dbReference type="GO" id="GO:0004061">
    <property type="term" value="F:arylformamidase activity"/>
    <property type="evidence" value="ECO:0007669"/>
    <property type="project" value="InterPro"/>
</dbReference>
<dbReference type="Pfam" id="PF04199">
    <property type="entry name" value="Cyclase"/>
    <property type="match status" value="1"/>
</dbReference>
<comment type="similarity">
    <text evidence="1">Belongs to the Cyclase 1 superfamily.</text>
</comment>
<evidence type="ECO:0000313" key="2">
    <source>
        <dbReference type="EMBL" id="CAG9981759.1"/>
    </source>
</evidence>
<dbReference type="EMBL" id="CABFNO020001327">
    <property type="protein sequence ID" value="CAG9981759.1"/>
    <property type="molecule type" value="Genomic_DNA"/>
</dbReference>
<reference evidence="3" key="1">
    <citation type="submission" date="2019-06" db="EMBL/GenBank/DDBJ databases">
        <authorList>
            <person name="Broberg M."/>
        </authorList>
    </citation>
    <scope>NUCLEOTIDE SEQUENCE [LARGE SCALE GENOMIC DNA]</scope>
</reference>
<dbReference type="SUPFAM" id="SSF102198">
    <property type="entry name" value="Putative cyclase"/>
    <property type="match status" value="1"/>
</dbReference>
<dbReference type="AlphaFoldDB" id="A0A9N9XWD9"/>
<evidence type="ECO:0000313" key="3">
    <source>
        <dbReference type="Proteomes" id="UP000754883"/>
    </source>
</evidence>
<accession>A0A9N9XWD9</accession>
<dbReference type="Proteomes" id="UP000754883">
    <property type="component" value="Unassembled WGS sequence"/>
</dbReference>
<reference evidence="2 3" key="2">
    <citation type="submission" date="2021-10" db="EMBL/GenBank/DDBJ databases">
        <authorList>
            <person name="Piombo E."/>
        </authorList>
    </citation>
    <scope>NUCLEOTIDE SEQUENCE [LARGE SCALE GENOMIC DNA]</scope>
</reference>
<evidence type="ECO:0008006" key="4">
    <source>
        <dbReference type="Google" id="ProtNLM"/>
    </source>
</evidence>
<keyword evidence="3" id="KW-1185">Reference proteome</keyword>
<dbReference type="PANTHER" id="PTHR34861">
    <property type="match status" value="1"/>
</dbReference>
<dbReference type="InterPro" id="IPR007325">
    <property type="entry name" value="KFase/CYL"/>
</dbReference>
<organism evidence="2 3">
    <name type="scientific">Clonostachys byssicola</name>
    <dbReference type="NCBI Taxonomy" id="160290"/>
    <lineage>
        <taxon>Eukaryota</taxon>
        <taxon>Fungi</taxon>
        <taxon>Dikarya</taxon>
        <taxon>Ascomycota</taxon>
        <taxon>Pezizomycotina</taxon>
        <taxon>Sordariomycetes</taxon>
        <taxon>Hypocreomycetidae</taxon>
        <taxon>Hypocreales</taxon>
        <taxon>Bionectriaceae</taxon>
        <taxon>Clonostachys</taxon>
    </lineage>
</organism>
<name>A0A9N9XWD9_9HYPO</name>
<comment type="caution">
    <text evidence="2">The sequence shown here is derived from an EMBL/GenBank/DDBJ whole genome shotgun (WGS) entry which is preliminary data.</text>
</comment>
<proteinExistence type="inferred from homology"/>